<evidence type="ECO:0000256" key="2">
    <source>
        <dbReference type="ARBA" id="ARBA00022741"/>
    </source>
</evidence>
<dbReference type="Pfam" id="PF23563">
    <property type="entry name" value="TRIP13_N"/>
    <property type="match status" value="1"/>
</dbReference>
<dbReference type="PANTHER" id="PTHR45991:SF1">
    <property type="entry name" value="PACHYTENE CHECKPOINT PROTEIN 2 HOMOLOG"/>
    <property type="match status" value="1"/>
</dbReference>
<dbReference type="GO" id="GO:0005634">
    <property type="term" value="C:nucleus"/>
    <property type="evidence" value="ECO:0007669"/>
    <property type="project" value="TreeGrafter"/>
</dbReference>
<gene>
    <name evidence="7" type="ORF">AV274_0747</name>
</gene>
<dbReference type="InterPro" id="IPR058249">
    <property type="entry name" value="Pch2_C"/>
</dbReference>
<accession>A0A196SNT8</accession>
<keyword evidence="2 5" id="KW-0547">Nucleotide-binding</keyword>
<dbReference type="InterPro" id="IPR003593">
    <property type="entry name" value="AAA+_ATPase"/>
</dbReference>
<evidence type="ECO:0000313" key="7">
    <source>
        <dbReference type="EMBL" id="OAO17504.1"/>
    </source>
</evidence>
<reference evidence="7 8" key="1">
    <citation type="submission" date="2016-05" db="EMBL/GenBank/DDBJ databases">
        <title>Nuclear genome of Blastocystis sp. subtype 1 NandII.</title>
        <authorList>
            <person name="Gentekaki E."/>
            <person name="Curtis B."/>
            <person name="Stairs C."/>
            <person name="Eme L."/>
            <person name="Herman E."/>
            <person name="Klimes V."/>
            <person name="Arias M.C."/>
            <person name="Elias M."/>
            <person name="Hilliou F."/>
            <person name="Klute M."/>
            <person name="Malik S.-B."/>
            <person name="Pightling A."/>
            <person name="Rachubinski R."/>
            <person name="Salas D."/>
            <person name="Schlacht A."/>
            <person name="Suga H."/>
            <person name="Archibald J."/>
            <person name="Ball S.G."/>
            <person name="Clark G."/>
            <person name="Dacks J."/>
            <person name="Van Der Giezen M."/>
            <person name="Tsaousis A."/>
            <person name="Roger A."/>
        </authorList>
    </citation>
    <scope>NUCLEOTIDE SEQUENCE [LARGE SCALE GENOMIC DNA]</scope>
    <source>
        <strain evidence="8">ATCC 50177 / NandII</strain>
    </source>
</reference>
<sequence>MNIDDEVNSKEVVHVEVLLLNSCTEPLSQVESEVRSFLETACTNYSNGPLCFSDSPYLVQNVASIVISDIPSTTRVVPFWKAELGIHVYSLNMEGSSAETLDGNEDVTAFHEWMLPCAEFNSLWDHLVYDESIKGDLLNYATSAFIFSLNNVNPCIISLNRVLLLHGPPGTGKTSLCRALAQKLAIRSFSRFNHIALIEINSHSLFSKWFSESGKLVMKLFDYIHDLLSNEGTMLFILIDEVESLSSSRKASLSGTEPSDGMRVVNALLTQIDKLKNNPNVMVLTTSNLSTSIDDAFIDRADIKRYIGNPGEESRFVILRDCIQELIRVGIIRDGVAWVEYGEMKQREDEVFRRLCEVVKETEGLSGRALRKLPFQGVFAVLVRAVYSPARLSRGFKEGGSGGEAGSFAASFFAGLFNKHST</sequence>
<protein>
    <submittedName>
        <fullName evidence="7">Pachytene checkpoint protein 2</fullName>
    </submittedName>
</protein>
<dbReference type="GO" id="GO:0016887">
    <property type="term" value="F:ATP hydrolysis activity"/>
    <property type="evidence" value="ECO:0007669"/>
    <property type="project" value="InterPro"/>
</dbReference>
<dbReference type="InterPro" id="IPR027417">
    <property type="entry name" value="P-loop_NTPase"/>
</dbReference>
<dbReference type="PANTHER" id="PTHR45991">
    <property type="entry name" value="PACHYTENE CHECKPOINT PROTEIN 2"/>
    <property type="match status" value="1"/>
</dbReference>
<comment type="caution">
    <text evidence="7">The sequence shown here is derived from an EMBL/GenBank/DDBJ whole genome shotgun (WGS) entry which is preliminary data.</text>
</comment>
<keyword evidence="8" id="KW-1185">Reference proteome</keyword>
<keyword evidence="3 5" id="KW-0067">ATP-binding</keyword>
<dbReference type="Pfam" id="PF00004">
    <property type="entry name" value="AAA"/>
    <property type="match status" value="1"/>
</dbReference>
<feature type="domain" description="AAA+ ATPase" evidence="6">
    <location>
        <begin position="159"/>
        <end position="311"/>
    </location>
</feature>
<evidence type="ECO:0000256" key="3">
    <source>
        <dbReference type="ARBA" id="ARBA00022840"/>
    </source>
</evidence>
<dbReference type="OrthoDB" id="10042665at2759"/>
<dbReference type="Pfam" id="PF23242">
    <property type="entry name" value="AAA_lid_TRIP13_C"/>
    <property type="match status" value="1"/>
</dbReference>
<evidence type="ECO:0000259" key="6">
    <source>
        <dbReference type="SMART" id="SM00382"/>
    </source>
</evidence>
<dbReference type="FunFam" id="3.40.50.300:FF:001494">
    <property type="entry name" value="Pachytene checkpoint component Pch2"/>
    <property type="match status" value="1"/>
</dbReference>
<keyword evidence="4" id="KW-0469">Meiosis</keyword>
<dbReference type="GO" id="GO:0005524">
    <property type="term" value="F:ATP binding"/>
    <property type="evidence" value="ECO:0007669"/>
    <property type="project" value="UniProtKB-KW"/>
</dbReference>
<dbReference type="EMBL" id="LXWW01000027">
    <property type="protein sequence ID" value="OAO17504.1"/>
    <property type="molecule type" value="Genomic_DNA"/>
</dbReference>
<dbReference type="SMART" id="SM00382">
    <property type="entry name" value="AAA"/>
    <property type="match status" value="1"/>
</dbReference>
<dbReference type="PROSITE" id="PS00674">
    <property type="entry name" value="AAA"/>
    <property type="match status" value="1"/>
</dbReference>
<dbReference type="GO" id="GO:0051598">
    <property type="term" value="P:meiotic recombination checkpoint signaling"/>
    <property type="evidence" value="ECO:0007669"/>
    <property type="project" value="TreeGrafter"/>
</dbReference>
<dbReference type="InterPro" id="IPR003960">
    <property type="entry name" value="ATPase_AAA_CS"/>
</dbReference>
<name>A0A196SNT8_BLAHN</name>
<dbReference type="PRINTS" id="PR00300">
    <property type="entry name" value="CLPPROTEASEA"/>
</dbReference>
<dbReference type="Gene3D" id="3.40.50.300">
    <property type="entry name" value="P-loop containing nucleotide triphosphate hydrolases"/>
    <property type="match status" value="1"/>
</dbReference>
<dbReference type="InterPro" id="IPR001270">
    <property type="entry name" value="ClpA/B"/>
</dbReference>
<dbReference type="STRING" id="478820.A0A196SNT8"/>
<dbReference type="InterPro" id="IPR003959">
    <property type="entry name" value="ATPase_AAA_core"/>
</dbReference>
<proteinExistence type="inferred from homology"/>
<dbReference type="Proteomes" id="UP000078348">
    <property type="component" value="Unassembled WGS sequence"/>
</dbReference>
<evidence type="ECO:0000256" key="4">
    <source>
        <dbReference type="ARBA" id="ARBA00023254"/>
    </source>
</evidence>
<dbReference type="GO" id="GO:0007131">
    <property type="term" value="P:reciprocal meiotic recombination"/>
    <property type="evidence" value="ECO:0007669"/>
    <property type="project" value="TreeGrafter"/>
</dbReference>
<organism evidence="7 8">
    <name type="scientific">Blastocystis sp. subtype 1 (strain ATCC 50177 / NandII)</name>
    <dbReference type="NCBI Taxonomy" id="478820"/>
    <lineage>
        <taxon>Eukaryota</taxon>
        <taxon>Sar</taxon>
        <taxon>Stramenopiles</taxon>
        <taxon>Bigyra</taxon>
        <taxon>Opalozoa</taxon>
        <taxon>Opalinata</taxon>
        <taxon>Blastocystidae</taxon>
        <taxon>Blastocystis</taxon>
    </lineage>
</organism>
<dbReference type="GO" id="GO:0005694">
    <property type="term" value="C:chromosome"/>
    <property type="evidence" value="ECO:0007669"/>
    <property type="project" value="TreeGrafter"/>
</dbReference>
<comment type="similarity">
    <text evidence="1">Belongs to the AAA ATPase family. PCH2 subfamily.</text>
</comment>
<dbReference type="AlphaFoldDB" id="A0A196SNT8"/>
<evidence type="ECO:0000313" key="8">
    <source>
        <dbReference type="Proteomes" id="UP000078348"/>
    </source>
</evidence>
<dbReference type="SUPFAM" id="SSF52540">
    <property type="entry name" value="P-loop containing nucleoside triphosphate hydrolases"/>
    <property type="match status" value="1"/>
</dbReference>
<evidence type="ECO:0000256" key="1">
    <source>
        <dbReference type="ARBA" id="ARBA00007271"/>
    </source>
</evidence>
<evidence type="ECO:0000256" key="5">
    <source>
        <dbReference type="RuleBase" id="RU003651"/>
    </source>
</evidence>
<dbReference type="InterPro" id="IPR044539">
    <property type="entry name" value="Pch2-like"/>
</dbReference>